<dbReference type="RefSeq" id="XP_024732463.1">
    <property type="nucleotide sequence ID" value="XM_024887219.1"/>
</dbReference>
<dbReference type="AlphaFoldDB" id="A0A2J6SXR3"/>
<evidence type="ECO:0000313" key="6">
    <source>
        <dbReference type="Proteomes" id="UP000235371"/>
    </source>
</evidence>
<evidence type="ECO:0000256" key="2">
    <source>
        <dbReference type="ARBA" id="ARBA00022729"/>
    </source>
</evidence>
<sequence length="234" mass="25426">MLSSLLFVALALQAFSSLLAVAAQLRITIDTSHQYKRVDGFGVSTSFQQAQQIYGKYGLSPTNRTKTDYDDINGDSLCGVTNTSCASGDWRQAYADYLVQYLLYYKASGIEVTHVGFVNEPELCERYASMNSNGMKCADFLRVLAPTLKAAGLDTKITCCDATGLKSQARMLTRIQAAGAENLLSVVSSRGYSSPLSGTLNATLPVWQTKWSDLCGNWTNDCYFNHTAVGDGVV</sequence>
<dbReference type="InterPro" id="IPR001139">
    <property type="entry name" value="Glyco_hydro_30"/>
</dbReference>
<proteinExistence type="inferred from homology"/>
<feature type="signal peptide" evidence="4">
    <location>
        <begin position="1"/>
        <end position="20"/>
    </location>
</feature>
<evidence type="ECO:0000313" key="5">
    <source>
        <dbReference type="EMBL" id="PMD55559.1"/>
    </source>
</evidence>
<dbReference type="GO" id="GO:0006680">
    <property type="term" value="P:glucosylceramide catabolic process"/>
    <property type="evidence" value="ECO:0007669"/>
    <property type="project" value="TreeGrafter"/>
</dbReference>
<keyword evidence="3 5" id="KW-0378">Hydrolase</keyword>
<feature type="chain" id="PRO_5014412911" evidence="4">
    <location>
        <begin position="21"/>
        <end position="234"/>
    </location>
</feature>
<dbReference type="Gene3D" id="3.20.20.80">
    <property type="entry name" value="Glycosidases"/>
    <property type="match status" value="1"/>
</dbReference>
<dbReference type="PANTHER" id="PTHR11069">
    <property type="entry name" value="GLUCOSYLCERAMIDASE"/>
    <property type="match status" value="1"/>
</dbReference>
<keyword evidence="2 4" id="KW-0732">Signal</keyword>
<reference evidence="5 6" key="1">
    <citation type="submission" date="2016-04" db="EMBL/GenBank/DDBJ databases">
        <title>A degradative enzymes factory behind the ericoid mycorrhizal symbiosis.</title>
        <authorList>
            <consortium name="DOE Joint Genome Institute"/>
            <person name="Martino E."/>
            <person name="Morin E."/>
            <person name="Grelet G."/>
            <person name="Kuo A."/>
            <person name="Kohler A."/>
            <person name="Daghino S."/>
            <person name="Barry K."/>
            <person name="Choi C."/>
            <person name="Cichocki N."/>
            <person name="Clum A."/>
            <person name="Copeland A."/>
            <person name="Hainaut M."/>
            <person name="Haridas S."/>
            <person name="Labutti K."/>
            <person name="Lindquist E."/>
            <person name="Lipzen A."/>
            <person name="Khouja H.-R."/>
            <person name="Murat C."/>
            <person name="Ohm R."/>
            <person name="Olson A."/>
            <person name="Spatafora J."/>
            <person name="Veneault-Fourrey C."/>
            <person name="Henrissat B."/>
            <person name="Grigoriev I."/>
            <person name="Martin F."/>
            <person name="Perotto S."/>
        </authorList>
    </citation>
    <scope>NUCLEOTIDE SEQUENCE [LARGE SCALE GENOMIC DNA]</scope>
    <source>
        <strain evidence="5 6">E</strain>
    </source>
</reference>
<dbReference type="GO" id="GO:0004348">
    <property type="term" value="F:glucosylceramidase activity"/>
    <property type="evidence" value="ECO:0007669"/>
    <property type="project" value="InterPro"/>
</dbReference>
<gene>
    <name evidence="5" type="ORF">K444DRAFT_666761</name>
</gene>
<dbReference type="EMBL" id="KZ613855">
    <property type="protein sequence ID" value="PMD55559.1"/>
    <property type="molecule type" value="Genomic_DNA"/>
</dbReference>
<dbReference type="PANTHER" id="PTHR11069:SF23">
    <property type="entry name" value="LYSOSOMAL ACID GLUCOSYLCERAMIDASE"/>
    <property type="match status" value="1"/>
</dbReference>
<dbReference type="SUPFAM" id="SSF51445">
    <property type="entry name" value="(Trans)glycosidases"/>
    <property type="match status" value="1"/>
</dbReference>
<dbReference type="InterPro" id="IPR017853">
    <property type="entry name" value="GH"/>
</dbReference>
<keyword evidence="6" id="KW-1185">Reference proteome</keyword>
<dbReference type="STRING" id="1095630.A0A2J6SXR3"/>
<dbReference type="GO" id="GO:0016020">
    <property type="term" value="C:membrane"/>
    <property type="evidence" value="ECO:0007669"/>
    <property type="project" value="GOC"/>
</dbReference>
<evidence type="ECO:0000256" key="4">
    <source>
        <dbReference type="SAM" id="SignalP"/>
    </source>
</evidence>
<dbReference type="OrthoDB" id="2012278at2759"/>
<comment type="similarity">
    <text evidence="1">Belongs to the glycosyl hydrolase 30 family.</text>
</comment>
<name>A0A2J6SXR3_9HELO</name>
<accession>A0A2J6SXR3</accession>
<dbReference type="Proteomes" id="UP000235371">
    <property type="component" value="Unassembled WGS sequence"/>
</dbReference>
<evidence type="ECO:0000256" key="1">
    <source>
        <dbReference type="ARBA" id="ARBA00005382"/>
    </source>
</evidence>
<organism evidence="5 6">
    <name type="scientific">Hyaloscypha bicolor E</name>
    <dbReference type="NCBI Taxonomy" id="1095630"/>
    <lineage>
        <taxon>Eukaryota</taxon>
        <taxon>Fungi</taxon>
        <taxon>Dikarya</taxon>
        <taxon>Ascomycota</taxon>
        <taxon>Pezizomycotina</taxon>
        <taxon>Leotiomycetes</taxon>
        <taxon>Helotiales</taxon>
        <taxon>Hyaloscyphaceae</taxon>
        <taxon>Hyaloscypha</taxon>
        <taxon>Hyaloscypha bicolor</taxon>
    </lineage>
</organism>
<evidence type="ECO:0000256" key="3">
    <source>
        <dbReference type="ARBA" id="ARBA00022801"/>
    </source>
</evidence>
<dbReference type="GeneID" id="36595295"/>
<dbReference type="InParanoid" id="A0A2J6SXR3"/>
<protein>
    <submittedName>
        <fullName evidence="5">Glycoside hydrolase family 30 protein</fullName>
    </submittedName>
</protein>